<protein>
    <submittedName>
        <fullName evidence="2">Uncharacterized protein</fullName>
    </submittedName>
</protein>
<sequence>MTEQIYEVKIIVRTHSITPRTEDTIKSVFLNVINDLPEDFQETIKQISVIEVYKQTR</sequence>
<evidence type="ECO:0000313" key="1">
    <source>
        <dbReference type="EMBL" id="CAB4146274.1"/>
    </source>
</evidence>
<dbReference type="EMBL" id="LR796462">
    <property type="protein sequence ID" value="CAB4146274.1"/>
    <property type="molecule type" value="Genomic_DNA"/>
</dbReference>
<name>A0A6J5RDF2_9CAUD</name>
<evidence type="ECO:0000313" key="3">
    <source>
        <dbReference type="EMBL" id="CAB4197846.1"/>
    </source>
</evidence>
<evidence type="ECO:0000313" key="2">
    <source>
        <dbReference type="EMBL" id="CAB4191531.1"/>
    </source>
</evidence>
<accession>A0A6J5RDF2</accession>
<dbReference type="EMBL" id="LR797255">
    <property type="protein sequence ID" value="CAB4197846.1"/>
    <property type="molecule type" value="Genomic_DNA"/>
</dbReference>
<dbReference type="EMBL" id="LR797445">
    <property type="protein sequence ID" value="CAB4217602.1"/>
    <property type="molecule type" value="Genomic_DNA"/>
</dbReference>
<reference evidence="2" key="1">
    <citation type="submission" date="2020-05" db="EMBL/GenBank/DDBJ databases">
        <authorList>
            <person name="Chiriac C."/>
            <person name="Salcher M."/>
            <person name="Ghai R."/>
            <person name="Kavagutti S V."/>
        </authorList>
    </citation>
    <scope>NUCLEOTIDE SEQUENCE</scope>
</reference>
<organism evidence="2">
    <name type="scientific">uncultured Caudovirales phage</name>
    <dbReference type="NCBI Taxonomy" id="2100421"/>
    <lineage>
        <taxon>Viruses</taxon>
        <taxon>Duplodnaviria</taxon>
        <taxon>Heunggongvirae</taxon>
        <taxon>Uroviricota</taxon>
        <taxon>Caudoviricetes</taxon>
        <taxon>Peduoviridae</taxon>
        <taxon>Maltschvirus</taxon>
        <taxon>Maltschvirus maltsch</taxon>
    </lineage>
</organism>
<dbReference type="EMBL" id="LR797173">
    <property type="protein sequence ID" value="CAB4191531.1"/>
    <property type="molecule type" value="Genomic_DNA"/>
</dbReference>
<evidence type="ECO:0000313" key="4">
    <source>
        <dbReference type="EMBL" id="CAB4217602.1"/>
    </source>
</evidence>
<proteinExistence type="predicted"/>
<gene>
    <name evidence="2" type="ORF">UFOVP1225_47</name>
    <name evidence="3" type="ORF">UFOVP1319_37</name>
    <name evidence="4" type="ORF">UFOVP1591_47</name>
    <name evidence="1" type="ORF">UFOVP478_20</name>
</gene>